<evidence type="ECO:0000313" key="2">
    <source>
        <dbReference type="EMBL" id="MBA8916282.1"/>
    </source>
</evidence>
<reference evidence="1 3" key="1">
    <citation type="submission" date="2020-08" db="EMBL/GenBank/DDBJ databases">
        <title>Genomic Encyclopedia of Type Strains, Phase IV (KMG-IV): sequencing the most valuable type-strain genomes for metagenomic binning, comparative biology and taxonomic classification.</title>
        <authorList>
            <person name="Goeker M."/>
        </authorList>
    </citation>
    <scope>NUCLEOTIDE SEQUENCE [LARGE SCALE GENOMIC DNA]</scope>
    <source>
        <strain evidence="1 3">DSM 11490</strain>
    </source>
</reference>
<accession>A0AA40S7S2</accession>
<organism evidence="1 3">
    <name type="scientific">Methylorubrum thiocyanatum</name>
    <dbReference type="NCBI Taxonomy" id="47958"/>
    <lineage>
        <taxon>Bacteria</taxon>
        <taxon>Pseudomonadati</taxon>
        <taxon>Pseudomonadota</taxon>
        <taxon>Alphaproteobacteria</taxon>
        <taxon>Hyphomicrobiales</taxon>
        <taxon>Methylobacteriaceae</taxon>
        <taxon>Methylorubrum</taxon>
    </lineage>
</organism>
<proteinExistence type="predicted"/>
<dbReference type="EMBL" id="JACJIB010000012">
    <property type="protein sequence ID" value="MBA8916018.1"/>
    <property type="molecule type" value="Genomic_DNA"/>
</dbReference>
<gene>
    <name evidence="1" type="ORF">HNR51_005135</name>
    <name evidence="2" type="ORF">HNR51_005403</name>
</gene>
<dbReference type="Proteomes" id="UP000543554">
    <property type="component" value="Unassembled WGS sequence"/>
</dbReference>
<name>A0AA40S7S2_9HYPH</name>
<sequence length="30" mass="3145">AVDGSAVNGLGTAWLLGRPRSLEVAYTIAW</sequence>
<comment type="caution">
    <text evidence="1">The sequence shown here is derived from an EMBL/GenBank/DDBJ whole genome shotgun (WGS) entry which is preliminary data.</text>
</comment>
<evidence type="ECO:0000313" key="3">
    <source>
        <dbReference type="Proteomes" id="UP000543554"/>
    </source>
</evidence>
<evidence type="ECO:0000313" key="1">
    <source>
        <dbReference type="EMBL" id="MBA8916018.1"/>
    </source>
</evidence>
<dbReference type="AlphaFoldDB" id="A0AA40S7S2"/>
<feature type="non-terminal residue" evidence="1">
    <location>
        <position position="1"/>
    </location>
</feature>
<dbReference type="EMBL" id="JACJIB010000024">
    <property type="protein sequence ID" value="MBA8916282.1"/>
    <property type="molecule type" value="Genomic_DNA"/>
</dbReference>
<keyword evidence="3" id="KW-1185">Reference proteome</keyword>
<protein>
    <submittedName>
        <fullName evidence="1">Uncharacterized protein</fullName>
    </submittedName>
</protein>